<keyword evidence="3" id="KW-1185">Reference proteome</keyword>
<evidence type="ECO:0000313" key="2">
    <source>
        <dbReference type="EMBL" id="KAL2538179.1"/>
    </source>
</evidence>
<feature type="domain" description="DUF7792" evidence="1">
    <location>
        <begin position="29"/>
        <end position="119"/>
    </location>
</feature>
<dbReference type="InterPro" id="IPR056694">
    <property type="entry name" value="DUF7792"/>
</dbReference>
<protein>
    <recommendedName>
        <fullName evidence="1">DUF7792 domain-containing protein</fullName>
    </recommendedName>
</protein>
<proteinExistence type="predicted"/>
<accession>A0ABD1VLF0</accession>
<evidence type="ECO:0000313" key="3">
    <source>
        <dbReference type="Proteomes" id="UP001604277"/>
    </source>
</evidence>
<dbReference type="PANTHER" id="PTHR46168">
    <property type="entry name" value="ARMADILLO REPEAT ONLY 4"/>
    <property type="match status" value="1"/>
</dbReference>
<dbReference type="EMBL" id="JBFOLJ010000005">
    <property type="protein sequence ID" value="KAL2538179.1"/>
    <property type="molecule type" value="Genomic_DNA"/>
</dbReference>
<reference evidence="3" key="1">
    <citation type="submission" date="2024-07" db="EMBL/GenBank/DDBJ databases">
        <title>Two chromosome-level genome assemblies of Korean endemic species Abeliophyllum distichum and Forsythia ovata (Oleaceae).</title>
        <authorList>
            <person name="Jang H."/>
        </authorList>
    </citation>
    <scope>NUCLEOTIDE SEQUENCE [LARGE SCALE GENOMIC DNA]</scope>
</reference>
<organism evidence="2 3">
    <name type="scientific">Forsythia ovata</name>
    <dbReference type="NCBI Taxonomy" id="205694"/>
    <lineage>
        <taxon>Eukaryota</taxon>
        <taxon>Viridiplantae</taxon>
        <taxon>Streptophyta</taxon>
        <taxon>Embryophyta</taxon>
        <taxon>Tracheophyta</taxon>
        <taxon>Spermatophyta</taxon>
        <taxon>Magnoliopsida</taxon>
        <taxon>eudicotyledons</taxon>
        <taxon>Gunneridae</taxon>
        <taxon>Pentapetalae</taxon>
        <taxon>asterids</taxon>
        <taxon>lamiids</taxon>
        <taxon>Lamiales</taxon>
        <taxon>Oleaceae</taxon>
        <taxon>Forsythieae</taxon>
        <taxon>Forsythia</taxon>
    </lineage>
</organism>
<comment type="caution">
    <text evidence="2">The sequence shown here is derived from an EMBL/GenBank/DDBJ whole genome shotgun (WGS) entry which is preliminary data.</text>
</comment>
<dbReference type="AlphaFoldDB" id="A0ABD1VLF0"/>
<dbReference type="PANTHER" id="PTHR46168:SF1">
    <property type="entry name" value="ARMADILLO REPEAT ONLY 4"/>
    <property type="match status" value="1"/>
</dbReference>
<sequence length="238" mass="26564">MATKPLAAILPQNKQTKNPTTIEQEKRIEEVLSYPILLSDRVDEDVKEAKSFKFECLEVGKKVGNLCQMLRAAVRLSTSTIAGISFYDCPLRRITTGVSKNLEKSLALLKKCKRRSVLYLHHQQIKNKISLHLVLVLSAYSSSLSPLPSSTSGTRTCDIFKWKDSFIGQILPLKNNSSAELMDPFPLNPFGDNLEQNSNLKDNPDSDFKKTSSYFEENGSTFSLDNMKCIGLAGALKK</sequence>
<dbReference type="Proteomes" id="UP001604277">
    <property type="component" value="Unassembled WGS sequence"/>
</dbReference>
<dbReference type="Pfam" id="PF25055">
    <property type="entry name" value="DUF7792"/>
    <property type="match status" value="1"/>
</dbReference>
<gene>
    <name evidence="2" type="ORF">Fot_19570</name>
</gene>
<evidence type="ECO:0000259" key="1">
    <source>
        <dbReference type="Pfam" id="PF25055"/>
    </source>
</evidence>
<name>A0ABD1VLF0_9LAMI</name>